<gene>
    <name evidence="1" type="ORF">SAMN05216215_103364</name>
</gene>
<dbReference type="STRING" id="418495.SAMN05216215_103364"/>
<dbReference type="AlphaFoldDB" id="A0A1H3M6I5"/>
<sequence>MKGCSELCNPRSDDPACRNCRLAPVKNFDSRDEKLRRVLSDLDHGLKFYLGCLEQARGLPWSWRIEESLDDLFDEIDKVASWTTRHLEEVEKRLR</sequence>
<proteinExistence type="predicted"/>
<accession>A0A1H3M6I5</accession>
<evidence type="ECO:0000313" key="1">
    <source>
        <dbReference type="EMBL" id="SDY71914.1"/>
    </source>
</evidence>
<keyword evidence="2" id="KW-1185">Reference proteome</keyword>
<protein>
    <submittedName>
        <fullName evidence="1">Uncharacterized protein</fullName>
    </submittedName>
</protein>
<dbReference type="EMBL" id="FNOK01000033">
    <property type="protein sequence ID" value="SDY71914.1"/>
    <property type="molecule type" value="Genomic_DNA"/>
</dbReference>
<reference evidence="2" key="1">
    <citation type="submission" date="2016-10" db="EMBL/GenBank/DDBJ databases">
        <authorList>
            <person name="Varghese N."/>
            <person name="Submissions S."/>
        </authorList>
    </citation>
    <scope>NUCLEOTIDE SEQUENCE [LARGE SCALE GENOMIC DNA]</scope>
    <source>
        <strain evidence="2">CGMCC 4.3530</strain>
    </source>
</reference>
<organism evidence="1 2">
    <name type="scientific">Saccharopolyspora shandongensis</name>
    <dbReference type="NCBI Taxonomy" id="418495"/>
    <lineage>
        <taxon>Bacteria</taxon>
        <taxon>Bacillati</taxon>
        <taxon>Actinomycetota</taxon>
        <taxon>Actinomycetes</taxon>
        <taxon>Pseudonocardiales</taxon>
        <taxon>Pseudonocardiaceae</taxon>
        <taxon>Saccharopolyspora</taxon>
    </lineage>
</organism>
<dbReference type="Proteomes" id="UP000199529">
    <property type="component" value="Unassembled WGS sequence"/>
</dbReference>
<evidence type="ECO:0000313" key="2">
    <source>
        <dbReference type="Proteomes" id="UP000199529"/>
    </source>
</evidence>
<name>A0A1H3M6I5_9PSEU</name>